<protein>
    <recommendedName>
        <fullName evidence="1">diguanylate cyclase</fullName>
        <ecNumber evidence="1">2.7.7.65</ecNumber>
    </recommendedName>
</protein>
<dbReference type="InterPro" id="IPR043128">
    <property type="entry name" value="Rev_trsase/Diguanyl_cyclase"/>
</dbReference>
<dbReference type="NCBIfam" id="TIGR00254">
    <property type="entry name" value="GGDEF"/>
    <property type="match status" value="1"/>
</dbReference>
<dbReference type="Gene3D" id="3.40.50.2300">
    <property type="match status" value="1"/>
</dbReference>
<keyword evidence="7" id="KW-1185">Reference proteome</keyword>
<dbReference type="EC" id="2.7.7.65" evidence="1"/>
<evidence type="ECO:0000256" key="3">
    <source>
        <dbReference type="PROSITE-ProRule" id="PRU00169"/>
    </source>
</evidence>
<dbReference type="Pfam" id="PF00990">
    <property type="entry name" value="GGDEF"/>
    <property type="match status" value="1"/>
</dbReference>
<dbReference type="InterPro" id="IPR029787">
    <property type="entry name" value="Nucleotide_cyclase"/>
</dbReference>
<dbReference type="SUPFAM" id="SSF52172">
    <property type="entry name" value="CheY-like"/>
    <property type="match status" value="2"/>
</dbReference>
<evidence type="ECO:0000259" key="4">
    <source>
        <dbReference type="PROSITE" id="PS50110"/>
    </source>
</evidence>
<dbReference type="GO" id="GO:1902201">
    <property type="term" value="P:negative regulation of bacterial-type flagellum-dependent cell motility"/>
    <property type="evidence" value="ECO:0007669"/>
    <property type="project" value="TreeGrafter"/>
</dbReference>
<evidence type="ECO:0000313" key="6">
    <source>
        <dbReference type="EMBL" id="SDF49403.1"/>
    </source>
</evidence>
<dbReference type="CDD" id="cd01949">
    <property type="entry name" value="GGDEF"/>
    <property type="match status" value="1"/>
</dbReference>
<dbReference type="GO" id="GO:0043709">
    <property type="term" value="P:cell adhesion involved in single-species biofilm formation"/>
    <property type="evidence" value="ECO:0007669"/>
    <property type="project" value="TreeGrafter"/>
</dbReference>
<dbReference type="STRING" id="218672.SAMN04489759_102315"/>
<dbReference type="FunFam" id="3.30.70.270:FF:000001">
    <property type="entry name" value="Diguanylate cyclase domain protein"/>
    <property type="match status" value="1"/>
</dbReference>
<dbReference type="AlphaFoldDB" id="A0A1G7LJ25"/>
<evidence type="ECO:0000259" key="5">
    <source>
        <dbReference type="PROSITE" id="PS50887"/>
    </source>
</evidence>
<dbReference type="PROSITE" id="PS50887">
    <property type="entry name" value="GGDEF"/>
    <property type="match status" value="1"/>
</dbReference>
<comment type="caution">
    <text evidence="3">Lacks conserved residue(s) required for the propagation of feature annotation.</text>
</comment>
<reference evidence="7" key="1">
    <citation type="submission" date="2016-10" db="EMBL/GenBank/DDBJ databases">
        <authorList>
            <person name="Varghese N."/>
            <person name="Submissions S."/>
        </authorList>
    </citation>
    <scope>NUCLEOTIDE SEQUENCE [LARGE SCALE GENOMIC DNA]</scope>
    <source>
        <strain evidence="7">DSM 16477</strain>
    </source>
</reference>
<sequence>MQGTILIVDTIATNRISLKVKLASAYYKVAQADDIRQAIAEVGRRPPDLVICALTLPDGTASDLCKGLRDRFPSLQLPVLAIGNRDNADSRLAALEAGVSDVLLKPLDDTLLLGRVRSLIRARNAADEWQMRDDTTRALGLAEPAADYAPLGHCVLLHDNSATTLGWAHGLRPRLRARLSLAKPDDAICEIPADGPPDVFVLALPSDPNGATAACRLISALRANAHTRHAGLLVVQLSPNTALAATALDLGADDLMTDGFDAAEMTLRLHALLRRKRTADQLRATVRTGLKAAVFDPLTGLHNRRYAMPHLARIAERAQETDRPFAVMVADLDHFKQINDQFGHAAGDAVLVQTAQRLRDNLRGMDLIARIGGEEFLIVMPGTTMAEGETAAARLCADIAGRGFHLPHSTQPLRVTISIGLAVGPKRGEGQMDSVDRLLAEADRALYSAKVHGRNQVTLSRPAA</sequence>
<dbReference type="InterPro" id="IPR050469">
    <property type="entry name" value="Diguanylate_Cyclase"/>
</dbReference>
<dbReference type="Proteomes" id="UP000199399">
    <property type="component" value="Unassembled WGS sequence"/>
</dbReference>
<dbReference type="OrthoDB" id="9812260at2"/>
<feature type="domain" description="Response regulatory" evidence="4">
    <location>
        <begin position="4"/>
        <end position="120"/>
    </location>
</feature>
<organism evidence="6 7">
    <name type="scientific">Sulfitobacter delicatus</name>
    <dbReference type="NCBI Taxonomy" id="218672"/>
    <lineage>
        <taxon>Bacteria</taxon>
        <taxon>Pseudomonadati</taxon>
        <taxon>Pseudomonadota</taxon>
        <taxon>Alphaproteobacteria</taxon>
        <taxon>Rhodobacterales</taxon>
        <taxon>Roseobacteraceae</taxon>
        <taxon>Sulfitobacter</taxon>
    </lineage>
</organism>
<name>A0A1G7LJ25_9RHOB</name>
<dbReference type="Pfam" id="PF00072">
    <property type="entry name" value="Response_reg"/>
    <property type="match status" value="1"/>
</dbReference>
<dbReference type="RefSeq" id="WP_093739723.1">
    <property type="nucleotide sequence ID" value="NZ_FNBP01000002.1"/>
</dbReference>
<evidence type="ECO:0000256" key="1">
    <source>
        <dbReference type="ARBA" id="ARBA00012528"/>
    </source>
</evidence>
<dbReference type="SMART" id="SM00448">
    <property type="entry name" value="REC"/>
    <property type="match status" value="1"/>
</dbReference>
<feature type="domain" description="GGDEF" evidence="5">
    <location>
        <begin position="323"/>
        <end position="462"/>
    </location>
</feature>
<proteinExistence type="predicted"/>
<dbReference type="GO" id="GO:0052621">
    <property type="term" value="F:diguanylate cyclase activity"/>
    <property type="evidence" value="ECO:0007669"/>
    <property type="project" value="UniProtKB-EC"/>
</dbReference>
<dbReference type="InterPro" id="IPR001789">
    <property type="entry name" value="Sig_transdc_resp-reg_receiver"/>
</dbReference>
<evidence type="ECO:0000313" key="7">
    <source>
        <dbReference type="Proteomes" id="UP000199399"/>
    </source>
</evidence>
<dbReference type="PROSITE" id="PS50110">
    <property type="entry name" value="RESPONSE_REGULATORY"/>
    <property type="match status" value="1"/>
</dbReference>
<dbReference type="GO" id="GO:0000160">
    <property type="term" value="P:phosphorelay signal transduction system"/>
    <property type="evidence" value="ECO:0007669"/>
    <property type="project" value="InterPro"/>
</dbReference>
<evidence type="ECO:0000256" key="2">
    <source>
        <dbReference type="ARBA" id="ARBA00034247"/>
    </source>
</evidence>
<dbReference type="SUPFAM" id="SSF55073">
    <property type="entry name" value="Nucleotide cyclase"/>
    <property type="match status" value="1"/>
</dbReference>
<gene>
    <name evidence="6" type="ORF">SAMN04489759_102315</name>
</gene>
<accession>A0A1G7LJ25</accession>
<dbReference type="GO" id="GO:0005886">
    <property type="term" value="C:plasma membrane"/>
    <property type="evidence" value="ECO:0007669"/>
    <property type="project" value="TreeGrafter"/>
</dbReference>
<dbReference type="InterPro" id="IPR011006">
    <property type="entry name" value="CheY-like_superfamily"/>
</dbReference>
<dbReference type="CDD" id="cd00156">
    <property type="entry name" value="REC"/>
    <property type="match status" value="1"/>
</dbReference>
<dbReference type="SMART" id="SM00267">
    <property type="entry name" value="GGDEF"/>
    <property type="match status" value="1"/>
</dbReference>
<dbReference type="EMBL" id="FNBP01000002">
    <property type="protein sequence ID" value="SDF49403.1"/>
    <property type="molecule type" value="Genomic_DNA"/>
</dbReference>
<dbReference type="PANTHER" id="PTHR45138:SF9">
    <property type="entry name" value="DIGUANYLATE CYCLASE DGCM-RELATED"/>
    <property type="match status" value="1"/>
</dbReference>
<comment type="catalytic activity">
    <reaction evidence="2">
        <text>2 GTP = 3',3'-c-di-GMP + 2 diphosphate</text>
        <dbReference type="Rhea" id="RHEA:24898"/>
        <dbReference type="ChEBI" id="CHEBI:33019"/>
        <dbReference type="ChEBI" id="CHEBI:37565"/>
        <dbReference type="ChEBI" id="CHEBI:58805"/>
        <dbReference type="EC" id="2.7.7.65"/>
    </reaction>
</comment>
<dbReference type="PANTHER" id="PTHR45138">
    <property type="entry name" value="REGULATORY COMPONENTS OF SENSORY TRANSDUCTION SYSTEM"/>
    <property type="match status" value="1"/>
</dbReference>
<dbReference type="InterPro" id="IPR000160">
    <property type="entry name" value="GGDEF_dom"/>
</dbReference>
<dbReference type="Gene3D" id="3.30.70.270">
    <property type="match status" value="1"/>
</dbReference>